<name>A0A8D2ZL44_SCOMX</name>
<dbReference type="Ensembl" id="ENSSMAT00000004018.2">
    <property type="protein sequence ID" value="ENSSMAP00000003954.2"/>
    <property type="gene ID" value="ENSSMAG00000002448.2"/>
</dbReference>
<sequence length="61" mass="6803">MTLSCSDCFPLTWVGVAHRSFSFPPITPHTCLPTTYNNHPLTCCSISQTVLKGDKYLLDSR</sequence>
<evidence type="ECO:0000313" key="1">
    <source>
        <dbReference type="Ensembl" id="ENSSMAP00000003954.2"/>
    </source>
</evidence>
<dbReference type="Proteomes" id="UP000694558">
    <property type="component" value="Chromosome 11"/>
</dbReference>
<organism evidence="1 2">
    <name type="scientific">Scophthalmus maximus</name>
    <name type="common">Turbot</name>
    <name type="synonym">Psetta maxima</name>
    <dbReference type="NCBI Taxonomy" id="52904"/>
    <lineage>
        <taxon>Eukaryota</taxon>
        <taxon>Metazoa</taxon>
        <taxon>Chordata</taxon>
        <taxon>Craniata</taxon>
        <taxon>Vertebrata</taxon>
        <taxon>Euteleostomi</taxon>
        <taxon>Actinopterygii</taxon>
        <taxon>Neopterygii</taxon>
        <taxon>Teleostei</taxon>
        <taxon>Neoteleostei</taxon>
        <taxon>Acanthomorphata</taxon>
        <taxon>Carangaria</taxon>
        <taxon>Pleuronectiformes</taxon>
        <taxon>Pleuronectoidei</taxon>
        <taxon>Scophthalmidae</taxon>
        <taxon>Scophthalmus</taxon>
    </lineage>
</organism>
<reference evidence="1" key="2">
    <citation type="submission" date="2025-08" db="UniProtKB">
        <authorList>
            <consortium name="Ensembl"/>
        </authorList>
    </citation>
    <scope>IDENTIFICATION</scope>
</reference>
<proteinExistence type="predicted"/>
<dbReference type="AlphaFoldDB" id="A0A8D2ZL44"/>
<accession>A0A8D2ZL44</accession>
<reference evidence="1" key="1">
    <citation type="submission" date="2023-05" db="EMBL/GenBank/DDBJ databases">
        <title>High-quality long-read genome of Scophthalmus maximus.</title>
        <authorList>
            <person name="Lien S."/>
            <person name="Martinez P."/>
        </authorList>
    </citation>
    <scope>NUCLEOTIDE SEQUENCE [LARGE SCALE GENOMIC DNA]</scope>
</reference>
<protein>
    <submittedName>
        <fullName evidence="1">Uncharacterized protein</fullName>
    </submittedName>
</protein>
<evidence type="ECO:0000313" key="2">
    <source>
        <dbReference type="Proteomes" id="UP000694558"/>
    </source>
</evidence>